<sequence>MALGIGMRDTRRHRHHQIGTGHHHGRRHQEMRKRQHDAAGRAQRRQRLVHHARHTAPAGHQRMVFGQEGIQRDLTAAQAARRTLVHTGRQRREHDQRGGAHAFPDAPDFFGEAALAGWCRVVEAVHGAGGRIVVQLWHCGPERRPGQPHDRQCRVSGRSSFGTRTCGFG</sequence>
<protein>
    <submittedName>
        <fullName evidence="2">Uncharacterized protein</fullName>
    </submittedName>
</protein>
<gene>
    <name evidence="2" type="ORF">FOZ76_02785</name>
</gene>
<dbReference type="Proteomes" id="UP000318405">
    <property type="component" value="Unassembled WGS sequence"/>
</dbReference>
<accession>A0A556B0M9</accession>
<name>A0A556B0M9_9BURK</name>
<evidence type="ECO:0000256" key="1">
    <source>
        <dbReference type="SAM" id="MobiDB-lite"/>
    </source>
</evidence>
<feature type="region of interest" description="Disordered" evidence="1">
    <location>
        <begin position="1"/>
        <end position="41"/>
    </location>
</feature>
<feature type="compositionally biased region" description="Basic residues" evidence="1">
    <location>
        <begin position="10"/>
        <end position="35"/>
    </location>
</feature>
<dbReference type="AlphaFoldDB" id="A0A556B0M9"/>
<organism evidence="2 3">
    <name type="scientific">Verticiella sediminum</name>
    <dbReference type="NCBI Taxonomy" id="1247510"/>
    <lineage>
        <taxon>Bacteria</taxon>
        <taxon>Pseudomonadati</taxon>
        <taxon>Pseudomonadota</taxon>
        <taxon>Betaproteobacteria</taxon>
        <taxon>Burkholderiales</taxon>
        <taxon>Alcaligenaceae</taxon>
        <taxon>Verticiella</taxon>
    </lineage>
</organism>
<evidence type="ECO:0000313" key="2">
    <source>
        <dbReference type="EMBL" id="TSH98295.1"/>
    </source>
</evidence>
<dbReference type="Gene3D" id="3.20.20.70">
    <property type="entry name" value="Aldolase class I"/>
    <property type="match status" value="1"/>
</dbReference>
<proteinExistence type="predicted"/>
<comment type="caution">
    <text evidence="2">The sequence shown here is derived from an EMBL/GenBank/DDBJ whole genome shotgun (WGS) entry which is preliminary data.</text>
</comment>
<keyword evidence="3" id="KW-1185">Reference proteome</keyword>
<dbReference type="EMBL" id="VLTJ01000005">
    <property type="protein sequence ID" value="TSH98295.1"/>
    <property type="molecule type" value="Genomic_DNA"/>
</dbReference>
<evidence type="ECO:0000313" key="3">
    <source>
        <dbReference type="Proteomes" id="UP000318405"/>
    </source>
</evidence>
<dbReference type="SUPFAM" id="SSF51395">
    <property type="entry name" value="FMN-linked oxidoreductases"/>
    <property type="match status" value="1"/>
</dbReference>
<dbReference type="InterPro" id="IPR013785">
    <property type="entry name" value="Aldolase_TIM"/>
</dbReference>
<dbReference type="OrthoDB" id="8523426at2"/>
<reference evidence="2 3" key="1">
    <citation type="submission" date="2019-07" db="EMBL/GenBank/DDBJ databases">
        <title>Qingshengfaniella alkalisoli gen. nov., sp. nov., isolated from saline soil.</title>
        <authorList>
            <person name="Xu L."/>
            <person name="Huang X.-X."/>
            <person name="Sun J.-Q."/>
        </authorList>
    </citation>
    <scope>NUCLEOTIDE SEQUENCE [LARGE SCALE GENOMIC DNA]</scope>
    <source>
        <strain evidence="2 3">DSM 27279</strain>
    </source>
</reference>